<dbReference type="VEuPathDB" id="FungiDB:yc1106_08314"/>
<organism evidence="3 4">
    <name type="scientific">Curvularia clavata</name>
    <dbReference type="NCBI Taxonomy" id="95742"/>
    <lineage>
        <taxon>Eukaryota</taxon>
        <taxon>Fungi</taxon>
        <taxon>Dikarya</taxon>
        <taxon>Ascomycota</taxon>
        <taxon>Pezizomycotina</taxon>
        <taxon>Dothideomycetes</taxon>
        <taxon>Pleosporomycetidae</taxon>
        <taxon>Pleosporales</taxon>
        <taxon>Pleosporineae</taxon>
        <taxon>Pleosporaceae</taxon>
        <taxon>Curvularia</taxon>
    </lineage>
</organism>
<keyword evidence="4" id="KW-1185">Reference proteome</keyword>
<name>A0A9Q9DWJ7_CURCL</name>
<keyword evidence="2" id="KW-1133">Transmembrane helix</keyword>
<feature type="compositionally biased region" description="Polar residues" evidence="1">
    <location>
        <begin position="1"/>
        <end position="12"/>
    </location>
</feature>
<feature type="compositionally biased region" description="Polar residues" evidence="1">
    <location>
        <begin position="24"/>
        <end position="35"/>
    </location>
</feature>
<feature type="region of interest" description="Disordered" evidence="1">
    <location>
        <begin position="191"/>
        <end position="210"/>
    </location>
</feature>
<gene>
    <name evidence="3" type="ORF">yc1106_08314</name>
</gene>
<keyword evidence="2" id="KW-0472">Membrane</keyword>
<keyword evidence="2" id="KW-0812">Transmembrane</keyword>
<proteinExistence type="predicted"/>
<evidence type="ECO:0000256" key="2">
    <source>
        <dbReference type="SAM" id="Phobius"/>
    </source>
</evidence>
<evidence type="ECO:0000256" key="1">
    <source>
        <dbReference type="SAM" id="MobiDB-lite"/>
    </source>
</evidence>
<reference evidence="3" key="1">
    <citation type="submission" date="2021-12" db="EMBL/GenBank/DDBJ databases">
        <title>Curvularia clavata genome.</title>
        <authorList>
            <person name="Cao Y."/>
        </authorList>
    </citation>
    <scope>NUCLEOTIDE SEQUENCE</scope>
    <source>
        <strain evidence="3">Yc1106</strain>
    </source>
</reference>
<accession>A0A9Q9DWJ7</accession>
<dbReference type="OrthoDB" id="3799173at2759"/>
<evidence type="ECO:0000313" key="3">
    <source>
        <dbReference type="EMBL" id="USP81040.1"/>
    </source>
</evidence>
<sequence>MRPLNSPGSDMTSPELGDMLSPAPTYSSTFDSQDISDMPRHNSFSIMSKSNTPWDTYHQSTKQEPPPVFESWDKIRLEDGEGLRVKPDYLDSNHPQYARSAQPELVTTRPERRRLPAKRILIPWALFVIFFLITVWYTSILFGARFLSIIRPVPSNLAAQEINIYIHGELVQGTVSVSTRSFAALTSTTPIVSQAPSPTTSPPSDKNESPDVGNLLGRVSLGAGSTMVAPVPTGFVTTTRGIF</sequence>
<feature type="transmembrane region" description="Helical" evidence="2">
    <location>
        <begin position="121"/>
        <end position="147"/>
    </location>
</feature>
<evidence type="ECO:0000313" key="4">
    <source>
        <dbReference type="Proteomes" id="UP001056012"/>
    </source>
</evidence>
<feature type="region of interest" description="Disordered" evidence="1">
    <location>
        <begin position="1"/>
        <end position="47"/>
    </location>
</feature>
<protein>
    <submittedName>
        <fullName evidence="3">Uncharacterized protein</fullName>
    </submittedName>
</protein>
<dbReference type="AlphaFoldDB" id="A0A9Q9DWJ7"/>
<dbReference type="Proteomes" id="UP001056012">
    <property type="component" value="Chromosome 6"/>
</dbReference>
<dbReference type="EMBL" id="CP089279">
    <property type="protein sequence ID" value="USP81040.1"/>
    <property type="molecule type" value="Genomic_DNA"/>
</dbReference>